<sequence length="131" mass="14375">MSMSTKHFLFYDADGRITAQFSAPSARYARRQGQRYALASGHESAATHYVDVATRQVRAKRTLDIDQHVEGMTITLDGIPAGVTVATNGQQAVTDGTPLVVTYDLPGTYEIRLSGHIEYLDRVEEVTVDDA</sequence>
<organism evidence="1 2">
    <name type="scientific">Vreelandella aquamarina</name>
    <dbReference type="NCBI Taxonomy" id="77097"/>
    <lineage>
        <taxon>Bacteria</taxon>
        <taxon>Pseudomonadati</taxon>
        <taxon>Pseudomonadota</taxon>
        <taxon>Gammaproteobacteria</taxon>
        <taxon>Oceanospirillales</taxon>
        <taxon>Halomonadaceae</taxon>
        <taxon>Vreelandella</taxon>
    </lineage>
</organism>
<reference evidence="1 2" key="1">
    <citation type="submission" date="2017-10" db="EMBL/GenBank/DDBJ databases">
        <title>Coral associated bacteria.</title>
        <authorList>
            <person name="Wang X."/>
        </authorList>
    </citation>
    <scope>NUCLEOTIDE SEQUENCE [LARGE SCALE GENOMIC DNA]</scope>
    <source>
        <strain evidence="1 2">SCSIO 43005</strain>
    </source>
</reference>
<accession>A0A857GN78</accession>
<protein>
    <submittedName>
        <fullName evidence="1">Uncharacterized protein</fullName>
    </submittedName>
</protein>
<dbReference type="SUPFAM" id="SSF50956">
    <property type="entry name" value="Thermostable phytase (3-phytase)"/>
    <property type="match status" value="1"/>
</dbReference>
<evidence type="ECO:0000313" key="2">
    <source>
        <dbReference type="Proteomes" id="UP000463949"/>
    </source>
</evidence>
<evidence type="ECO:0000313" key="1">
    <source>
        <dbReference type="EMBL" id="QHD50067.1"/>
    </source>
</evidence>
<gene>
    <name evidence="1" type="ORF">CTT34_10385</name>
</gene>
<dbReference type="KEGG" id="hmd:CTT34_10385"/>
<dbReference type="EMBL" id="CP024621">
    <property type="protein sequence ID" value="QHD50067.1"/>
    <property type="molecule type" value="Genomic_DNA"/>
</dbReference>
<proteinExistence type="predicted"/>
<name>A0A857GN78_9GAMM</name>
<dbReference type="Proteomes" id="UP000463949">
    <property type="component" value="Chromosome"/>
</dbReference>
<dbReference type="AlphaFoldDB" id="A0A857GN78"/>